<evidence type="ECO:0000256" key="6">
    <source>
        <dbReference type="ARBA" id="ARBA00023077"/>
    </source>
</evidence>
<feature type="domain" description="TonB-dependent receptor plug" evidence="11">
    <location>
        <begin position="54"/>
        <end position="162"/>
    </location>
</feature>
<organism evidence="12 13">
    <name type="scientific">Echinicola arenosa</name>
    <dbReference type="NCBI Taxonomy" id="2774144"/>
    <lineage>
        <taxon>Bacteria</taxon>
        <taxon>Pseudomonadati</taxon>
        <taxon>Bacteroidota</taxon>
        <taxon>Cytophagia</taxon>
        <taxon>Cytophagales</taxon>
        <taxon>Cyclobacteriaceae</taxon>
        <taxon>Echinicola</taxon>
    </lineage>
</organism>
<evidence type="ECO:0000313" key="12">
    <source>
        <dbReference type="EMBL" id="MBD8490839.1"/>
    </source>
</evidence>
<dbReference type="RefSeq" id="WP_192011707.1">
    <property type="nucleotide sequence ID" value="NZ_JACYTQ010000008.1"/>
</dbReference>
<keyword evidence="6" id="KW-0798">TonB box</keyword>
<keyword evidence="8 9" id="KW-0998">Cell outer membrane</keyword>
<evidence type="ECO:0000256" key="9">
    <source>
        <dbReference type="PROSITE-ProRule" id="PRU01360"/>
    </source>
</evidence>
<keyword evidence="5 10" id="KW-0732">Signal</keyword>
<dbReference type="PROSITE" id="PS52016">
    <property type="entry name" value="TONB_DEPENDENT_REC_3"/>
    <property type="match status" value="1"/>
</dbReference>
<dbReference type="InterPro" id="IPR010917">
    <property type="entry name" value="TonB_rcpt_CS"/>
</dbReference>
<comment type="similarity">
    <text evidence="9">Belongs to the TonB-dependent receptor family.</text>
</comment>
<sequence length="637" mass="71313">MNKFIVPLHNKKGKWTTAILLSGLSLMSSNLTAQETKELEEVVVTGTKFEIPVEKSGKTIYKLDQSDIERNAGKTVADILNEVPGIQIDGNFGAPGTNLSYFVRGASSKNTLILIDGLPINDPSDISSTFDLRLLSLNQVESIEVLKGGLSTLYGTGASAAVINIKLKSAQDNQKIAGTVDFNGGSFGTYNGNLNINGKNEKLSYMVSGNYFTSEGFTSASEEQSVTPFGKDGMDRKNAMLKLGYDFSDRFHLDFVSAYDDMEADYDDNTFTDANNQQLSSQLRFGLTPSYTYAKGVIKLKSIYNQNEREFISSYPSEYKGRNLQLDLTQEHQIIEGLKGLWGLNLQQFSYEQPGDLSFDSNKFTIIDPYASLFYETNSGFNIHAGARVNTHSEYDAKFIYNVNPSYLFAVTKTISMKVLASVSTSYVTPSLYQINSPLYGNTDLNPEESLNYEQGVSFYVGNEFTLNLVHFTRDESEPIDFVSIYDEEGNYIAGQYQNTASERRVEGFEADLSWLVNQYFDMSANFAHVSTDKPETFYRIPKNKWGLAFNARPAENTQVSLKYNFTSKRTIYDWGYGGELDLDSYGLVDLFVQQGFLENKLNLYGGINNLLDEEFTAIYGYTTRGRTFSLGARFQF</sequence>
<evidence type="ECO:0000256" key="2">
    <source>
        <dbReference type="ARBA" id="ARBA00022448"/>
    </source>
</evidence>
<dbReference type="CDD" id="cd01347">
    <property type="entry name" value="ligand_gated_channel"/>
    <property type="match status" value="1"/>
</dbReference>
<dbReference type="Pfam" id="PF07715">
    <property type="entry name" value="Plug"/>
    <property type="match status" value="1"/>
</dbReference>
<evidence type="ECO:0000256" key="7">
    <source>
        <dbReference type="ARBA" id="ARBA00023136"/>
    </source>
</evidence>
<comment type="subcellular location">
    <subcellularLocation>
        <location evidence="1 9">Cell outer membrane</location>
        <topology evidence="1 9">Multi-pass membrane protein</topology>
    </subcellularLocation>
</comment>
<dbReference type="PANTHER" id="PTHR30069:SF29">
    <property type="entry name" value="HEMOGLOBIN AND HEMOGLOBIN-HAPTOGLOBIN-BINDING PROTEIN 1-RELATED"/>
    <property type="match status" value="1"/>
</dbReference>
<accession>A0ABR9AQI9</accession>
<evidence type="ECO:0000256" key="3">
    <source>
        <dbReference type="ARBA" id="ARBA00022452"/>
    </source>
</evidence>
<evidence type="ECO:0000259" key="11">
    <source>
        <dbReference type="Pfam" id="PF07715"/>
    </source>
</evidence>
<reference evidence="12 13" key="1">
    <citation type="submission" date="2020-09" db="EMBL/GenBank/DDBJ databases">
        <title>Echinicola sp. CAU 1574 isolated from sand of Sido Beach.</title>
        <authorList>
            <person name="Kim W."/>
        </authorList>
    </citation>
    <scope>NUCLEOTIDE SEQUENCE [LARGE SCALE GENOMIC DNA]</scope>
    <source>
        <strain evidence="12 13">CAU 1574</strain>
    </source>
</reference>
<dbReference type="SUPFAM" id="SSF56935">
    <property type="entry name" value="Porins"/>
    <property type="match status" value="1"/>
</dbReference>
<name>A0ABR9AQI9_9BACT</name>
<dbReference type="Proteomes" id="UP000647133">
    <property type="component" value="Unassembled WGS sequence"/>
</dbReference>
<dbReference type="InterPro" id="IPR036942">
    <property type="entry name" value="Beta-barrel_TonB_sf"/>
</dbReference>
<dbReference type="PANTHER" id="PTHR30069">
    <property type="entry name" value="TONB-DEPENDENT OUTER MEMBRANE RECEPTOR"/>
    <property type="match status" value="1"/>
</dbReference>
<gene>
    <name evidence="12" type="ORF">IFO69_18955</name>
</gene>
<dbReference type="Gene3D" id="2.170.130.10">
    <property type="entry name" value="TonB-dependent receptor, plug domain"/>
    <property type="match status" value="1"/>
</dbReference>
<evidence type="ECO:0000256" key="1">
    <source>
        <dbReference type="ARBA" id="ARBA00004571"/>
    </source>
</evidence>
<feature type="chain" id="PRO_5046817652" evidence="10">
    <location>
        <begin position="34"/>
        <end position="637"/>
    </location>
</feature>
<keyword evidence="4 9" id="KW-0812">Transmembrane</keyword>
<evidence type="ECO:0000256" key="8">
    <source>
        <dbReference type="ARBA" id="ARBA00023237"/>
    </source>
</evidence>
<evidence type="ECO:0000256" key="4">
    <source>
        <dbReference type="ARBA" id="ARBA00022692"/>
    </source>
</evidence>
<dbReference type="PROSITE" id="PS01156">
    <property type="entry name" value="TONB_DEPENDENT_REC_2"/>
    <property type="match status" value="1"/>
</dbReference>
<evidence type="ECO:0000256" key="5">
    <source>
        <dbReference type="ARBA" id="ARBA00022729"/>
    </source>
</evidence>
<proteinExistence type="inferred from homology"/>
<keyword evidence="2 9" id="KW-0813">Transport</keyword>
<dbReference type="InterPro" id="IPR039426">
    <property type="entry name" value="TonB-dep_rcpt-like"/>
</dbReference>
<keyword evidence="3 9" id="KW-1134">Transmembrane beta strand</keyword>
<dbReference type="EMBL" id="JACYTQ010000008">
    <property type="protein sequence ID" value="MBD8490839.1"/>
    <property type="molecule type" value="Genomic_DNA"/>
</dbReference>
<comment type="caution">
    <text evidence="12">The sequence shown here is derived from an EMBL/GenBank/DDBJ whole genome shotgun (WGS) entry which is preliminary data.</text>
</comment>
<feature type="signal peptide" evidence="10">
    <location>
        <begin position="1"/>
        <end position="33"/>
    </location>
</feature>
<dbReference type="InterPro" id="IPR012910">
    <property type="entry name" value="Plug_dom"/>
</dbReference>
<keyword evidence="7 9" id="KW-0472">Membrane</keyword>
<evidence type="ECO:0000313" key="13">
    <source>
        <dbReference type="Proteomes" id="UP000647133"/>
    </source>
</evidence>
<keyword evidence="12" id="KW-0675">Receptor</keyword>
<dbReference type="Gene3D" id="2.40.170.20">
    <property type="entry name" value="TonB-dependent receptor, beta-barrel domain"/>
    <property type="match status" value="1"/>
</dbReference>
<dbReference type="InterPro" id="IPR037066">
    <property type="entry name" value="Plug_dom_sf"/>
</dbReference>
<keyword evidence="13" id="KW-1185">Reference proteome</keyword>
<protein>
    <submittedName>
        <fullName evidence="12">TonB-dependent receptor</fullName>
    </submittedName>
</protein>
<evidence type="ECO:0000256" key="10">
    <source>
        <dbReference type="SAM" id="SignalP"/>
    </source>
</evidence>